<accession>A0A1F7GZG8</accession>
<evidence type="ECO:0000313" key="4">
    <source>
        <dbReference type="EMBL" id="OGK24459.1"/>
    </source>
</evidence>
<evidence type="ECO:0000313" key="5">
    <source>
        <dbReference type="Proteomes" id="UP000177913"/>
    </source>
</evidence>
<dbReference type="PROSITE" id="PS51755">
    <property type="entry name" value="OMPR_PHOB"/>
    <property type="match status" value="1"/>
</dbReference>
<dbReference type="Pfam" id="PF00486">
    <property type="entry name" value="Trans_reg_C"/>
    <property type="match status" value="1"/>
</dbReference>
<evidence type="ECO:0000256" key="1">
    <source>
        <dbReference type="ARBA" id="ARBA00023125"/>
    </source>
</evidence>
<organism evidence="4 5">
    <name type="scientific">Candidatus Roizmanbacteria bacterium RIFCSPHIGHO2_02_FULL_38_11</name>
    <dbReference type="NCBI Taxonomy" id="1802039"/>
    <lineage>
        <taxon>Bacteria</taxon>
        <taxon>Candidatus Roizmaniibacteriota</taxon>
    </lineage>
</organism>
<dbReference type="InterPro" id="IPR036388">
    <property type="entry name" value="WH-like_DNA-bd_sf"/>
</dbReference>
<dbReference type="AlphaFoldDB" id="A0A1F7GZG8"/>
<feature type="domain" description="OmpR/PhoB-type" evidence="3">
    <location>
        <begin position="269"/>
        <end position="369"/>
    </location>
</feature>
<dbReference type="GO" id="GO:0006355">
    <property type="term" value="P:regulation of DNA-templated transcription"/>
    <property type="evidence" value="ECO:0007669"/>
    <property type="project" value="InterPro"/>
</dbReference>
<reference evidence="4 5" key="1">
    <citation type="journal article" date="2016" name="Nat. Commun.">
        <title>Thousands of microbial genomes shed light on interconnected biogeochemical processes in an aquifer system.</title>
        <authorList>
            <person name="Anantharaman K."/>
            <person name="Brown C.T."/>
            <person name="Hug L.A."/>
            <person name="Sharon I."/>
            <person name="Castelle C.J."/>
            <person name="Probst A.J."/>
            <person name="Thomas B.C."/>
            <person name="Singh A."/>
            <person name="Wilkins M.J."/>
            <person name="Karaoz U."/>
            <person name="Brodie E.L."/>
            <person name="Williams K.H."/>
            <person name="Hubbard S.S."/>
            <person name="Banfield J.F."/>
        </authorList>
    </citation>
    <scope>NUCLEOTIDE SEQUENCE [LARGE SCALE GENOMIC DNA]</scope>
</reference>
<dbReference type="EMBL" id="MFZO01000033">
    <property type="protein sequence ID" value="OGK24459.1"/>
    <property type="molecule type" value="Genomic_DNA"/>
</dbReference>
<dbReference type="InterPro" id="IPR016032">
    <property type="entry name" value="Sig_transdc_resp-reg_C-effctor"/>
</dbReference>
<dbReference type="InterPro" id="IPR001867">
    <property type="entry name" value="OmpR/PhoB-type_DNA-bd"/>
</dbReference>
<comment type="caution">
    <text evidence="4">The sequence shown here is derived from an EMBL/GenBank/DDBJ whole genome shotgun (WGS) entry which is preliminary data.</text>
</comment>
<dbReference type="CDD" id="cd00383">
    <property type="entry name" value="trans_reg_C"/>
    <property type="match status" value="1"/>
</dbReference>
<evidence type="ECO:0000259" key="3">
    <source>
        <dbReference type="PROSITE" id="PS51755"/>
    </source>
</evidence>
<dbReference type="SMART" id="SM00862">
    <property type="entry name" value="Trans_reg_C"/>
    <property type="match status" value="1"/>
</dbReference>
<feature type="DNA-binding region" description="OmpR/PhoB-type" evidence="2">
    <location>
        <begin position="269"/>
        <end position="369"/>
    </location>
</feature>
<dbReference type="Gene3D" id="1.10.10.10">
    <property type="entry name" value="Winged helix-like DNA-binding domain superfamily/Winged helix DNA-binding domain"/>
    <property type="match status" value="1"/>
</dbReference>
<dbReference type="Proteomes" id="UP000177913">
    <property type="component" value="Unassembled WGS sequence"/>
</dbReference>
<name>A0A1F7GZG8_9BACT</name>
<dbReference type="GO" id="GO:0003677">
    <property type="term" value="F:DNA binding"/>
    <property type="evidence" value="ECO:0007669"/>
    <property type="project" value="UniProtKB-UniRule"/>
</dbReference>
<dbReference type="GO" id="GO:0000160">
    <property type="term" value="P:phosphorelay signal transduction system"/>
    <property type="evidence" value="ECO:0007669"/>
    <property type="project" value="InterPro"/>
</dbReference>
<evidence type="ECO:0000256" key="2">
    <source>
        <dbReference type="PROSITE-ProRule" id="PRU01091"/>
    </source>
</evidence>
<keyword evidence="1 2" id="KW-0238">DNA-binding</keyword>
<gene>
    <name evidence="4" type="ORF">A3C25_04565</name>
</gene>
<proteinExistence type="predicted"/>
<dbReference type="SUPFAM" id="SSF46894">
    <property type="entry name" value="C-terminal effector domain of the bipartite response regulators"/>
    <property type="match status" value="1"/>
</dbReference>
<sequence>MKKVVLPISKESFSNFSDFIDDVTSRNESGSIIGLSQREQIYRVNQFINQDSRLKKINIKVIDLNNYLLEDSEDFNLPDLRKNQKNVYLIINSDCLLEEKQSFLSFFNKLTKENPSLSLIFFFRRNITYPWTLKKISSYHYLFQNIYFYPAYNENDQKQFLLYLENKFKIVIPKKIKNLVCKECGGNLWFIKEAVRYLAKTNDVKGIFDHQEMNFRLKVVHDELEDREKDVAEKIVNGDQFFTDEEIAVVDYFKKMNFTFPILNKFIIKQTAKETSIAINKNNRITINSIIVDLYFSKKERAALRHFLSQKIEIVSREEIAKSIWGENNSYTDWALDQFIKRLRDKLKKLGLKVDLIKTVKNKGFFFNK</sequence>
<protein>
    <recommendedName>
        <fullName evidence="3">OmpR/PhoB-type domain-containing protein</fullName>
    </recommendedName>
</protein>